<dbReference type="Proteomes" id="UP000433101">
    <property type="component" value="Unassembled WGS sequence"/>
</dbReference>
<reference evidence="2 3" key="1">
    <citation type="submission" date="2019-12" db="EMBL/GenBank/DDBJ databases">
        <authorList>
            <person name="Li M."/>
        </authorList>
    </citation>
    <scope>NUCLEOTIDE SEQUENCE [LARGE SCALE GENOMIC DNA]</scope>
    <source>
        <strain evidence="2 3">GBMRC 2046</strain>
    </source>
</reference>
<keyword evidence="1" id="KW-1133">Transmembrane helix</keyword>
<keyword evidence="1" id="KW-0472">Membrane</keyword>
<dbReference type="AlphaFoldDB" id="A0A7X3LV68"/>
<name>A0A7X3LV68_9HYPH</name>
<evidence type="ECO:0000313" key="3">
    <source>
        <dbReference type="Proteomes" id="UP000433101"/>
    </source>
</evidence>
<organism evidence="2 3">
    <name type="scientific">Stappia sediminis</name>
    <dbReference type="NCBI Taxonomy" id="2692190"/>
    <lineage>
        <taxon>Bacteria</taxon>
        <taxon>Pseudomonadati</taxon>
        <taxon>Pseudomonadota</taxon>
        <taxon>Alphaproteobacteria</taxon>
        <taxon>Hyphomicrobiales</taxon>
        <taxon>Stappiaceae</taxon>
        <taxon>Stappia</taxon>
    </lineage>
</organism>
<keyword evidence="1" id="KW-0812">Transmembrane</keyword>
<proteinExistence type="predicted"/>
<sequence length="65" mass="7270">MEELFREIGERGDLAHLVLFVWASSASTLLALTLRELIASNRRFDDFVAAIARINGLFGGYDRKG</sequence>
<comment type="caution">
    <text evidence="2">The sequence shown here is derived from an EMBL/GenBank/DDBJ whole genome shotgun (WGS) entry which is preliminary data.</text>
</comment>
<evidence type="ECO:0000313" key="2">
    <source>
        <dbReference type="EMBL" id="MXN65711.1"/>
    </source>
</evidence>
<evidence type="ECO:0000256" key="1">
    <source>
        <dbReference type="SAM" id="Phobius"/>
    </source>
</evidence>
<keyword evidence="3" id="KW-1185">Reference proteome</keyword>
<protein>
    <submittedName>
        <fullName evidence="2">Uncharacterized protein</fullName>
    </submittedName>
</protein>
<feature type="transmembrane region" description="Helical" evidence="1">
    <location>
        <begin position="14"/>
        <end position="34"/>
    </location>
</feature>
<dbReference type="RefSeq" id="WP_160775970.1">
    <property type="nucleotide sequence ID" value="NZ_WUMV01000006.1"/>
</dbReference>
<accession>A0A7X3LV68</accession>
<dbReference type="EMBL" id="WUMV01000006">
    <property type="protein sequence ID" value="MXN65711.1"/>
    <property type="molecule type" value="Genomic_DNA"/>
</dbReference>
<gene>
    <name evidence="2" type="ORF">GR183_12420</name>
</gene>